<accession>A0ABS8JFQ7</accession>
<dbReference type="PANTHER" id="PTHR30437:SF5">
    <property type="entry name" value="REGULATOR OF NUCLEOSIDE DIPHOSPHATE KINASE"/>
    <property type="match status" value="1"/>
</dbReference>
<dbReference type="RefSeq" id="WP_230526053.1">
    <property type="nucleotide sequence ID" value="NZ_JAJGAK010000001.1"/>
</dbReference>
<evidence type="ECO:0000313" key="3">
    <source>
        <dbReference type="EMBL" id="MCC8362450.1"/>
    </source>
</evidence>
<evidence type="ECO:0000313" key="4">
    <source>
        <dbReference type="Proteomes" id="UP001165293"/>
    </source>
</evidence>
<keyword evidence="3" id="KW-0418">Kinase</keyword>
<dbReference type="NCBIfam" id="NF004396">
    <property type="entry name" value="PRK05753.1"/>
    <property type="match status" value="1"/>
</dbReference>
<organism evidence="3 4">
    <name type="scientific">Noviluteimonas lactosilytica</name>
    <dbReference type="NCBI Taxonomy" id="2888523"/>
    <lineage>
        <taxon>Bacteria</taxon>
        <taxon>Pseudomonadati</taxon>
        <taxon>Pseudomonadota</taxon>
        <taxon>Gammaproteobacteria</taxon>
        <taxon>Lysobacterales</taxon>
        <taxon>Lysobacteraceae</taxon>
        <taxon>Noviluteimonas</taxon>
    </lineage>
</organism>
<keyword evidence="4" id="KW-1185">Reference proteome</keyword>
<proteinExistence type="predicted"/>
<evidence type="ECO:0000259" key="1">
    <source>
        <dbReference type="Pfam" id="PF01272"/>
    </source>
</evidence>
<dbReference type="PANTHER" id="PTHR30437">
    <property type="entry name" value="TRANSCRIPTION ELONGATION FACTOR GREA"/>
    <property type="match status" value="1"/>
</dbReference>
<dbReference type="Pfam" id="PF01272">
    <property type="entry name" value="GreA_GreB"/>
    <property type="match status" value="1"/>
</dbReference>
<dbReference type="Gene3D" id="3.10.50.30">
    <property type="entry name" value="Transcription elongation factor, GreA/GreB, C-terminal domain"/>
    <property type="match status" value="1"/>
</dbReference>
<sequence>MPATPNIVVSRQDAARLEALLESAGSEGDVARALAAELDRAEYREHGDMPDGVVMMGSHVRCIDETTGEQHALTLVYPPEANFAEGRVSILAPVGAALLGLSVGQTIQWPLPGGRTTRLTVAAVAND</sequence>
<dbReference type="Gene3D" id="1.10.286.20">
    <property type="match status" value="1"/>
</dbReference>
<dbReference type="InterPro" id="IPR029462">
    <property type="entry name" value="Rnk_N"/>
</dbReference>
<dbReference type="InterPro" id="IPR036953">
    <property type="entry name" value="GreA/GreB_C_sf"/>
</dbReference>
<gene>
    <name evidence="3" type="primary">rnk</name>
    <name evidence="3" type="ORF">LK996_05105</name>
</gene>
<keyword evidence="3" id="KW-0808">Transferase</keyword>
<dbReference type="Pfam" id="PF14760">
    <property type="entry name" value="Rnk_N"/>
    <property type="match status" value="1"/>
</dbReference>
<dbReference type="SUPFAM" id="SSF54534">
    <property type="entry name" value="FKBP-like"/>
    <property type="match status" value="1"/>
</dbReference>
<protein>
    <submittedName>
        <fullName evidence="3">Nucleoside diphosphate kinase regulator</fullName>
    </submittedName>
</protein>
<reference evidence="3" key="1">
    <citation type="submission" date="2021-10" db="EMBL/GenBank/DDBJ databases">
        <authorList>
            <person name="Lyu M."/>
            <person name="Wang X."/>
            <person name="Meng X."/>
            <person name="Xu K."/>
        </authorList>
    </citation>
    <scope>NUCLEOTIDE SEQUENCE</scope>
    <source>
        <strain evidence="3">A6</strain>
    </source>
</reference>
<evidence type="ECO:0000259" key="2">
    <source>
        <dbReference type="Pfam" id="PF14760"/>
    </source>
</evidence>
<comment type="caution">
    <text evidence="3">The sequence shown here is derived from an EMBL/GenBank/DDBJ whole genome shotgun (WGS) entry which is preliminary data.</text>
</comment>
<dbReference type="InterPro" id="IPR001437">
    <property type="entry name" value="Tscrpt_elong_fac_GreA/B_C"/>
</dbReference>
<dbReference type="Proteomes" id="UP001165293">
    <property type="component" value="Unassembled WGS sequence"/>
</dbReference>
<dbReference type="InterPro" id="IPR023459">
    <property type="entry name" value="Tscrpt_elong_fac_GreA/B_fam"/>
</dbReference>
<dbReference type="EMBL" id="JAJGAK010000001">
    <property type="protein sequence ID" value="MCC8362450.1"/>
    <property type="molecule type" value="Genomic_DNA"/>
</dbReference>
<name>A0ABS8JFQ7_9GAMM</name>
<dbReference type="GO" id="GO:0016301">
    <property type="term" value="F:kinase activity"/>
    <property type="evidence" value="ECO:0007669"/>
    <property type="project" value="UniProtKB-KW"/>
</dbReference>
<feature type="domain" description="Transcription elongation factor GreA/GreB C-terminal" evidence="1">
    <location>
        <begin position="50"/>
        <end position="125"/>
    </location>
</feature>
<feature type="domain" description="Regulator of nucleoside diphosphate kinase N-terminal" evidence="2">
    <location>
        <begin position="5"/>
        <end position="42"/>
    </location>
</feature>